<accession>A0A494XF05</accession>
<dbReference type="RefSeq" id="WP_121278110.1">
    <property type="nucleotide sequence ID" value="NZ_RBZV01000004.1"/>
</dbReference>
<dbReference type="EMBL" id="RBZV01000004">
    <property type="protein sequence ID" value="RKP48261.1"/>
    <property type="molecule type" value="Genomic_DNA"/>
</dbReference>
<protein>
    <submittedName>
        <fullName evidence="1">Uncharacterized protein</fullName>
    </submittedName>
</protein>
<evidence type="ECO:0000313" key="2">
    <source>
        <dbReference type="Proteomes" id="UP000280434"/>
    </source>
</evidence>
<dbReference type="AlphaFoldDB" id="A0A494XF05"/>
<evidence type="ECO:0000313" key="1">
    <source>
        <dbReference type="EMBL" id="RKP48261.1"/>
    </source>
</evidence>
<gene>
    <name evidence="1" type="ORF">D7S89_13120</name>
</gene>
<proteinExistence type="predicted"/>
<organism evidence="1 2">
    <name type="scientific">Trinickia fusca</name>
    <dbReference type="NCBI Taxonomy" id="2419777"/>
    <lineage>
        <taxon>Bacteria</taxon>
        <taxon>Pseudomonadati</taxon>
        <taxon>Pseudomonadota</taxon>
        <taxon>Betaproteobacteria</taxon>
        <taxon>Burkholderiales</taxon>
        <taxon>Burkholderiaceae</taxon>
        <taxon>Trinickia</taxon>
    </lineage>
</organism>
<comment type="caution">
    <text evidence="1">The sequence shown here is derived from an EMBL/GenBank/DDBJ whole genome shotgun (WGS) entry which is preliminary data.</text>
</comment>
<dbReference type="Proteomes" id="UP000280434">
    <property type="component" value="Unassembled WGS sequence"/>
</dbReference>
<reference evidence="1 2" key="1">
    <citation type="submission" date="2018-10" db="EMBL/GenBank/DDBJ databases">
        <title>Paraburkholderia sp. 7MK8-2, isolated from soil.</title>
        <authorList>
            <person name="Gao Z.-H."/>
            <person name="Qiu L.-H."/>
        </authorList>
    </citation>
    <scope>NUCLEOTIDE SEQUENCE [LARGE SCALE GENOMIC DNA]</scope>
    <source>
        <strain evidence="1 2">7MK8-2</strain>
    </source>
</reference>
<sequence>MIVTATNTRDSVTYSASMVSKRKVIVMHRKVRKDSSDTEKLLSSSFPPIYRWHIISEAAVWRGKLGVLKCLAAPRLVVELALSARESGEDVGQSEFSELLKDILTNGNMSDLAGDDSLTERLRKQGFLVDSHTLRSLPFAKKVPALCLVPVDSRENLFGIDEDESSDAT</sequence>
<name>A0A494XF05_9BURK</name>
<keyword evidence="2" id="KW-1185">Reference proteome</keyword>